<dbReference type="PANTHER" id="PTHR33886">
    <property type="entry name" value="UNSATURATED RHAMNOGALACTURONAN HYDROLASE (EUROFUNG)"/>
    <property type="match status" value="1"/>
</dbReference>
<dbReference type="PANTHER" id="PTHR33886:SF9">
    <property type="entry name" value="UNSATURATED RHAMNOGALACTURONAN HYDROLASE (EUROFUNG)"/>
    <property type="match status" value="1"/>
</dbReference>
<dbReference type="Gene3D" id="1.50.10.10">
    <property type="match status" value="1"/>
</dbReference>
<dbReference type="Pfam" id="PF07470">
    <property type="entry name" value="Glyco_hydro_88"/>
    <property type="match status" value="1"/>
</dbReference>
<dbReference type="SUPFAM" id="SSF48208">
    <property type="entry name" value="Six-hairpin glycosidases"/>
    <property type="match status" value="1"/>
</dbReference>
<sequence>MADSAIARKTLLGKDASGNSFVTYEHGVFERALEMVYNKTRNATYYNYLKAGIDNVVGPTGAILDYSLEYYTLDDVRLGPEFIYLYLSTGLAKYKTAADTLRQQLQTHPRNNAGGFWHRSTYKNQMWLDGLYMQAPFYAQYTALFQPTNTTAFADIVHQFDLVEKNVRNATTGLLKHGYDESRATVWADDATGACPEVWDRALGWYLMALLDVLDYFPPSNPGVATLKGYFIRAVAAVKRAADPTTGGWWLVMSKPDRAGNYIETSATAMFVYAMLKGIRMGYISKADYFPTAEKAYKLLLAKYVVPDKNGLLNLEGTVSVGSLGSNGTFEVCATLQYLK</sequence>
<gene>
    <name evidence="2" type="ORF">Q9L58_008123</name>
</gene>
<dbReference type="EMBL" id="JBBBZM010000142">
    <property type="protein sequence ID" value="KAL0632965.1"/>
    <property type="molecule type" value="Genomic_DNA"/>
</dbReference>
<evidence type="ECO:0008006" key="4">
    <source>
        <dbReference type="Google" id="ProtNLM"/>
    </source>
</evidence>
<reference evidence="2 3" key="1">
    <citation type="submission" date="2024-02" db="EMBL/GenBank/DDBJ databases">
        <title>Discinaceae phylogenomics.</title>
        <authorList>
            <person name="Dirks A.C."/>
            <person name="James T.Y."/>
        </authorList>
    </citation>
    <scope>NUCLEOTIDE SEQUENCE [LARGE SCALE GENOMIC DNA]</scope>
    <source>
        <strain evidence="2 3">ACD0624</strain>
    </source>
</reference>
<dbReference type="InterPro" id="IPR010905">
    <property type="entry name" value="Glyco_hydro_88"/>
</dbReference>
<name>A0ABR3GB06_9PEZI</name>
<keyword evidence="3" id="KW-1185">Reference proteome</keyword>
<evidence type="ECO:0000256" key="1">
    <source>
        <dbReference type="ARBA" id="ARBA00022801"/>
    </source>
</evidence>
<dbReference type="InterPro" id="IPR052043">
    <property type="entry name" value="PolySaccharide_Degr_Enz"/>
</dbReference>
<organism evidence="2 3">
    <name type="scientific">Discina gigas</name>
    <dbReference type="NCBI Taxonomy" id="1032678"/>
    <lineage>
        <taxon>Eukaryota</taxon>
        <taxon>Fungi</taxon>
        <taxon>Dikarya</taxon>
        <taxon>Ascomycota</taxon>
        <taxon>Pezizomycotina</taxon>
        <taxon>Pezizomycetes</taxon>
        <taxon>Pezizales</taxon>
        <taxon>Discinaceae</taxon>
        <taxon>Discina</taxon>
    </lineage>
</organism>
<protein>
    <recommendedName>
        <fullName evidence="4">Glycoside hydrolase family 105 protein</fullName>
    </recommendedName>
</protein>
<comment type="caution">
    <text evidence="2">The sequence shown here is derived from an EMBL/GenBank/DDBJ whole genome shotgun (WGS) entry which is preliminary data.</text>
</comment>
<evidence type="ECO:0000313" key="2">
    <source>
        <dbReference type="EMBL" id="KAL0632965.1"/>
    </source>
</evidence>
<accession>A0ABR3GB06</accession>
<dbReference type="InterPro" id="IPR012341">
    <property type="entry name" value="6hp_glycosidase-like_sf"/>
</dbReference>
<keyword evidence="1" id="KW-0378">Hydrolase</keyword>
<dbReference type="Proteomes" id="UP001447188">
    <property type="component" value="Unassembled WGS sequence"/>
</dbReference>
<proteinExistence type="predicted"/>
<evidence type="ECO:0000313" key="3">
    <source>
        <dbReference type="Proteomes" id="UP001447188"/>
    </source>
</evidence>
<dbReference type="InterPro" id="IPR008928">
    <property type="entry name" value="6-hairpin_glycosidase_sf"/>
</dbReference>